<protein>
    <submittedName>
        <fullName evidence="6">Uncharacterized protein</fullName>
    </submittedName>
</protein>
<keyword evidence="5" id="KW-0812">Transmembrane</keyword>
<dbReference type="AlphaFoldDB" id="C3YVV8"/>
<dbReference type="InterPro" id="IPR052320">
    <property type="entry name" value="Cytochrome_b5_domain"/>
</dbReference>
<evidence type="ECO:0000256" key="3">
    <source>
        <dbReference type="ARBA" id="ARBA00023004"/>
    </source>
</evidence>
<dbReference type="GO" id="GO:0046872">
    <property type="term" value="F:metal ion binding"/>
    <property type="evidence" value="ECO:0007669"/>
    <property type="project" value="UniProtKB-KW"/>
</dbReference>
<sequence length="249" mass="28286">MRSNLVILKSEERLDISHFCFFLYEETNFLKAETNSKREEDFYYESPPQTTCYDVPRVATNRHIPSTDPPSSMRDGLKRNPMYKPNVLQQACCQCTYRGLSVAVIVTTLLAASVGFGTWIYSHNNVRDVQKTREDVYNTSNPGQPALDSTYTDGQPTLDTAYIHGRYAADTTFTHGQPAVDIAYSIDTPVTDTTYIPGHPAVCSEEYLSEILERYLKYNAHAGSYTWKYDGKNLDMGMTLEENEIFDES</sequence>
<dbReference type="STRING" id="7739.C3YVV8"/>
<evidence type="ECO:0000256" key="2">
    <source>
        <dbReference type="ARBA" id="ARBA00022723"/>
    </source>
</evidence>
<evidence type="ECO:0000313" key="6">
    <source>
        <dbReference type="EMBL" id="EEN55642.1"/>
    </source>
</evidence>
<evidence type="ECO:0000256" key="5">
    <source>
        <dbReference type="SAM" id="Phobius"/>
    </source>
</evidence>
<keyword evidence="2" id="KW-0479">Metal-binding</keyword>
<dbReference type="InParanoid" id="C3YVV8"/>
<accession>C3YVV8</accession>
<organism>
    <name type="scientific">Branchiostoma floridae</name>
    <name type="common">Florida lancelet</name>
    <name type="synonym">Amphioxus</name>
    <dbReference type="NCBI Taxonomy" id="7739"/>
    <lineage>
        <taxon>Eukaryota</taxon>
        <taxon>Metazoa</taxon>
        <taxon>Chordata</taxon>
        <taxon>Cephalochordata</taxon>
        <taxon>Leptocardii</taxon>
        <taxon>Amphioxiformes</taxon>
        <taxon>Branchiostomatidae</taxon>
        <taxon>Branchiostoma</taxon>
    </lineage>
</organism>
<gene>
    <name evidence="6" type="ORF">BRAFLDRAFT_102572</name>
</gene>
<dbReference type="PANTHER" id="PTHR21281">
    <property type="entry name" value="CYTOCHROME B5 DOMAIN-CONTAINING PROTEIN 1"/>
    <property type="match status" value="1"/>
</dbReference>
<keyword evidence="1" id="KW-0349">Heme</keyword>
<name>C3YVV8_BRAFL</name>
<proteinExistence type="inferred from homology"/>
<evidence type="ECO:0000256" key="4">
    <source>
        <dbReference type="ARBA" id="ARBA00038168"/>
    </source>
</evidence>
<comment type="similarity">
    <text evidence="4">Belongs to the cytochrome b5 family.</text>
</comment>
<dbReference type="PANTHER" id="PTHR21281:SF0">
    <property type="entry name" value="CYTOCHROME B5 DOMAIN-CONTAINING PROTEIN 1"/>
    <property type="match status" value="1"/>
</dbReference>
<keyword evidence="3" id="KW-0408">Iron</keyword>
<keyword evidence="5" id="KW-0472">Membrane</keyword>
<evidence type="ECO:0000256" key="1">
    <source>
        <dbReference type="ARBA" id="ARBA00022617"/>
    </source>
</evidence>
<feature type="transmembrane region" description="Helical" evidence="5">
    <location>
        <begin position="99"/>
        <end position="121"/>
    </location>
</feature>
<keyword evidence="5" id="KW-1133">Transmembrane helix</keyword>
<reference evidence="6" key="1">
    <citation type="journal article" date="2008" name="Nature">
        <title>The amphioxus genome and the evolution of the chordate karyotype.</title>
        <authorList>
            <consortium name="US DOE Joint Genome Institute (JGI-PGF)"/>
            <person name="Putnam N.H."/>
            <person name="Butts T."/>
            <person name="Ferrier D.E.K."/>
            <person name="Furlong R.F."/>
            <person name="Hellsten U."/>
            <person name="Kawashima T."/>
            <person name="Robinson-Rechavi M."/>
            <person name="Shoguchi E."/>
            <person name="Terry A."/>
            <person name="Yu J.-K."/>
            <person name="Benito-Gutierrez E.L."/>
            <person name="Dubchak I."/>
            <person name="Garcia-Fernandez J."/>
            <person name="Gibson-Brown J.J."/>
            <person name="Grigoriev I.V."/>
            <person name="Horton A.C."/>
            <person name="de Jong P.J."/>
            <person name="Jurka J."/>
            <person name="Kapitonov V.V."/>
            <person name="Kohara Y."/>
            <person name="Kuroki Y."/>
            <person name="Lindquist E."/>
            <person name="Lucas S."/>
            <person name="Osoegawa K."/>
            <person name="Pennacchio L.A."/>
            <person name="Salamov A.A."/>
            <person name="Satou Y."/>
            <person name="Sauka-Spengler T."/>
            <person name="Schmutz J."/>
            <person name="Shin-I T."/>
            <person name="Toyoda A."/>
            <person name="Bronner-Fraser M."/>
            <person name="Fujiyama A."/>
            <person name="Holland L.Z."/>
            <person name="Holland P.W.H."/>
            <person name="Satoh N."/>
            <person name="Rokhsar D.S."/>
        </authorList>
    </citation>
    <scope>NUCLEOTIDE SEQUENCE [LARGE SCALE GENOMIC DNA]</scope>
    <source>
        <strain evidence="6">S238N-H82</strain>
        <tissue evidence="6">Testes</tissue>
    </source>
</reference>
<dbReference type="EMBL" id="GG666558">
    <property type="protein sequence ID" value="EEN55642.1"/>
    <property type="molecule type" value="Genomic_DNA"/>
</dbReference>